<evidence type="ECO:0000313" key="3">
    <source>
        <dbReference type="Proteomes" id="UP000286594"/>
    </source>
</evidence>
<dbReference type="RefSeq" id="WP_128151051.1">
    <property type="nucleotide sequence ID" value="NZ_SAVB01000023.1"/>
</dbReference>
<keyword evidence="3" id="KW-1185">Reference proteome</keyword>
<name>A0A443L963_9RHOB</name>
<evidence type="ECO:0000256" key="1">
    <source>
        <dbReference type="SAM" id="MobiDB-lite"/>
    </source>
</evidence>
<accession>A0A443L963</accession>
<feature type="region of interest" description="Disordered" evidence="1">
    <location>
        <begin position="684"/>
        <end position="721"/>
    </location>
</feature>
<protein>
    <submittedName>
        <fullName evidence="2">Uncharacterized protein</fullName>
    </submittedName>
</protein>
<dbReference type="AlphaFoldDB" id="A0A443L963"/>
<feature type="compositionally biased region" description="Low complexity" evidence="1">
    <location>
        <begin position="696"/>
        <end position="709"/>
    </location>
</feature>
<comment type="caution">
    <text evidence="2">The sequence shown here is derived from an EMBL/GenBank/DDBJ whole genome shotgun (WGS) entry which is preliminary data.</text>
</comment>
<gene>
    <name evidence="2" type="ORF">EOW65_15775</name>
</gene>
<reference evidence="2 3" key="1">
    <citation type="submission" date="2019-01" db="EMBL/GenBank/DDBJ databases">
        <title>Sinorhodobacter populi sp. nov. isolated from the symptomatic bark tissue of Populus euramericana canker.</title>
        <authorList>
            <person name="Xu G."/>
        </authorList>
    </citation>
    <scope>NUCLEOTIDE SEQUENCE [LARGE SCALE GENOMIC DNA]</scope>
    <source>
        <strain evidence="2 3">CCTCC AB2012026</strain>
    </source>
</reference>
<evidence type="ECO:0000313" key="2">
    <source>
        <dbReference type="EMBL" id="RWR45697.1"/>
    </source>
</evidence>
<organism evidence="2 3">
    <name type="scientific">Paenirhodobacter ferrireducens</name>
    <dbReference type="NCBI Taxonomy" id="1215032"/>
    <lineage>
        <taxon>Bacteria</taxon>
        <taxon>Pseudomonadati</taxon>
        <taxon>Pseudomonadota</taxon>
        <taxon>Alphaproteobacteria</taxon>
        <taxon>Rhodobacterales</taxon>
        <taxon>Rhodobacter group</taxon>
        <taxon>Paenirhodobacter</taxon>
    </lineage>
</organism>
<dbReference type="OrthoDB" id="9763644at2"/>
<dbReference type="EMBL" id="SAVB01000023">
    <property type="protein sequence ID" value="RWR45697.1"/>
    <property type="molecule type" value="Genomic_DNA"/>
</dbReference>
<proteinExistence type="predicted"/>
<dbReference type="Proteomes" id="UP000286594">
    <property type="component" value="Unassembled WGS sequence"/>
</dbReference>
<sequence>MNTKTDDEPKATKKALTIYGGTRLSAGGRKILAEITPEQREAIQKCPATSYSETMQKQWKSAPQTAELALMIAGLLKSGEGEVTVRNFMTNMKTRWNVLDMPYLKSVRDAAQNILDAEKRALAKGDDTNVVNEDDFKAQCNYAMHAIEAGNRPTGKPTLFQRNGQWVEIRWQGDPLRAVIVELDRKTFGSRLNEITDWRKRAGEGDHFRYVSAPDDVVQQVFDHPEKPVPELRGVISVPMYSEDGKLIMIPGYHSSGYFYAPPDGLEVIRPSRSLTPADLAKARETLVDILCDFEMDGVSRADLERAVLRGEGEKCWAKGTTAVPPSFLSAVGFLLEQLVRPMISGPVMPLLISKTARRAGGGLLASILQVIVSGTTGMRPLAASEEERRKSIIGALRSGASVIAWDNLPSSRVIDSPTLATLFTEGVYVDRELGQSKDITINVTTSFMLIGNRPRMTDELIQRMTLLELVPQTANPEKRTGWKHAALPAHVSEHRGEILSALLVLVENWIAKGMPKPKHAPIIGRFERYRHVIGGILEAASPHWTSWQSNRDKLATVAGDEQEDGWVSLFDTWVEKHGLGEKGRLEVHALTDLACENEILLDVGRVRDGGQFDYASKSFGSALSGMQDRLFKLGDGRTVKVTRYSKRGNGGYPWYLEQVIDRVADAVPAHEPVMAAENVVPLTRPTPTGERRGRTGQARQQSALLRAAETAAPVANPFSR</sequence>